<evidence type="ECO:0000256" key="12">
    <source>
        <dbReference type="RuleBase" id="RU004505"/>
    </source>
</evidence>
<feature type="modified residue" description="N6-(pyridoxal phosphate)lysine" evidence="11">
    <location>
        <position position="198"/>
    </location>
</feature>
<dbReference type="CDD" id="cd00611">
    <property type="entry name" value="PSAT_like"/>
    <property type="match status" value="1"/>
</dbReference>
<dbReference type="PANTHER" id="PTHR43247:SF1">
    <property type="entry name" value="PHOSPHOSERINE AMINOTRANSFERASE"/>
    <property type="match status" value="1"/>
</dbReference>
<dbReference type="GO" id="GO:0005737">
    <property type="term" value="C:cytoplasm"/>
    <property type="evidence" value="ECO:0007669"/>
    <property type="project" value="UniProtKB-SubCell"/>
</dbReference>
<dbReference type="FunFam" id="3.90.1150.10:FF:000006">
    <property type="entry name" value="Phosphoserine aminotransferase"/>
    <property type="match status" value="1"/>
</dbReference>
<evidence type="ECO:0000256" key="8">
    <source>
        <dbReference type="ARBA" id="ARBA00023299"/>
    </source>
</evidence>
<dbReference type="EC" id="2.6.1.52" evidence="11"/>
<dbReference type="UniPathway" id="UPA00135">
    <property type="reaction ID" value="UER00197"/>
</dbReference>
<dbReference type="InterPro" id="IPR015424">
    <property type="entry name" value="PyrdxlP-dep_Trfase"/>
</dbReference>
<keyword evidence="11" id="KW-0963">Cytoplasm</keyword>
<dbReference type="PROSITE" id="PS00595">
    <property type="entry name" value="AA_TRANSFER_CLASS_5"/>
    <property type="match status" value="1"/>
</dbReference>
<dbReference type="RefSeq" id="WP_044941344.1">
    <property type="nucleotide sequence ID" value="NZ_KN174163.1"/>
</dbReference>
<dbReference type="Pfam" id="PF00266">
    <property type="entry name" value="Aminotran_5"/>
    <property type="match status" value="1"/>
</dbReference>
<keyword evidence="6 11" id="KW-0808">Transferase</keyword>
<comment type="subcellular location">
    <subcellularLocation>
        <location evidence="11">Cytoplasm</location>
    </subcellularLocation>
</comment>
<evidence type="ECO:0000256" key="10">
    <source>
        <dbReference type="ARBA" id="ARBA00049007"/>
    </source>
</evidence>
<feature type="binding site" evidence="11">
    <location>
        <begin position="78"/>
        <end position="79"/>
    </location>
    <ligand>
        <name>pyridoxal 5'-phosphate</name>
        <dbReference type="ChEBI" id="CHEBI:597326"/>
    </ligand>
</feature>
<keyword evidence="4 11" id="KW-0032">Aminotransferase</keyword>
<comment type="caution">
    <text evidence="14">The sequence shown here is derived from an EMBL/GenBank/DDBJ whole genome shotgun (WGS) entry which is preliminary data.</text>
</comment>
<comment type="pathway">
    <text evidence="2 11 12">Amino-acid biosynthesis; L-serine biosynthesis; L-serine from 3-phospho-D-glycerate: step 2/3.</text>
</comment>
<dbReference type="AlphaFoldDB" id="A0A096B7L1"/>
<feature type="binding site" evidence="11">
    <location>
        <position position="44"/>
    </location>
    <ligand>
        <name>L-glutamate</name>
        <dbReference type="ChEBI" id="CHEBI:29985"/>
    </ligand>
</feature>
<dbReference type="InterPro" id="IPR000192">
    <property type="entry name" value="Aminotrans_V_dom"/>
</dbReference>
<comment type="subunit">
    <text evidence="11">Homodimer.</text>
</comment>
<organism evidence="14 15">
    <name type="scientific">Flavonifractor plautii 1_3_50AFAA</name>
    <dbReference type="NCBI Taxonomy" id="742738"/>
    <lineage>
        <taxon>Bacteria</taxon>
        <taxon>Bacillati</taxon>
        <taxon>Bacillota</taxon>
        <taxon>Clostridia</taxon>
        <taxon>Eubacteriales</taxon>
        <taxon>Oscillospiraceae</taxon>
        <taxon>Flavonifractor</taxon>
    </lineage>
</organism>
<dbReference type="InterPro" id="IPR022278">
    <property type="entry name" value="Pser_aminoTfrase"/>
</dbReference>
<dbReference type="FunFam" id="3.40.640.10:FF:000010">
    <property type="entry name" value="Phosphoserine aminotransferase"/>
    <property type="match status" value="1"/>
</dbReference>
<sequence length="361" mass="39770">MGNERVYNFSAGPSMLPLEVLERAGAEITNYQGSGMSVMEMSHRSKVFQKIFDDTKAKLRALLNVPEGYQILFLQGGASTQFSMAPLNLIGATGKADYAVTGNFSNIAYKEAQKYGQIHLAASSADKNHTYIPQQSQLELDPEASYFYYCANNTIYGTEWQYVPETGGVPIVCDMSSDILSRPVDVSKYGVIFAGAQKNMAPAGLTVVIIKEELAGHELPFTPLMMNYKTMIDKDSMYNTPPCWCIYMLGLVLDWLEEQGGIPGMEAIKHKKAQMLYDVIDSSQLFTCAVEPGSRSDMNVVFRTGSDELDAKFVQESVAAGFTNLKGHRSVGGMRASIYNAMPTEGVEKLCDFIKAFDRAN</sequence>
<evidence type="ECO:0000259" key="13">
    <source>
        <dbReference type="Pfam" id="PF00266"/>
    </source>
</evidence>
<dbReference type="HAMAP" id="MF_00160">
    <property type="entry name" value="SerC_aminotrans_5"/>
    <property type="match status" value="1"/>
</dbReference>
<evidence type="ECO:0000313" key="14">
    <source>
        <dbReference type="EMBL" id="KGF55045.1"/>
    </source>
</evidence>
<evidence type="ECO:0000256" key="9">
    <source>
        <dbReference type="ARBA" id="ARBA00047630"/>
    </source>
</evidence>
<comment type="catalytic activity">
    <reaction evidence="9 11">
        <text>4-(phosphooxy)-L-threonine + 2-oxoglutarate = (R)-3-hydroxy-2-oxo-4-phosphooxybutanoate + L-glutamate</text>
        <dbReference type="Rhea" id="RHEA:16573"/>
        <dbReference type="ChEBI" id="CHEBI:16810"/>
        <dbReference type="ChEBI" id="CHEBI:29985"/>
        <dbReference type="ChEBI" id="CHEBI:58452"/>
        <dbReference type="ChEBI" id="CHEBI:58538"/>
        <dbReference type="EC" id="2.6.1.52"/>
    </reaction>
</comment>
<dbReference type="GO" id="GO:0030170">
    <property type="term" value="F:pyridoxal phosphate binding"/>
    <property type="evidence" value="ECO:0007669"/>
    <property type="project" value="UniProtKB-UniRule"/>
</dbReference>
<dbReference type="EMBL" id="ADLO01000068">
    <property type="protein sequence ID" value="KGF55045.1"/>
    <property type="molecule type" value="Genomic_DNA"/>
</dbReference>
<comment type="function">
    <text evidence="1 11">Catalyzes the reversible conversion of 3-phosphohydroxypyruvate to phosphoserine and of 3-hydroxy-2-oxo-4-phosphonooxybutanoate to phosphohydroxythreonine.</text>
</comment>
<dbReference type="PANTHER" id="PTHR43247">
    <property type="entry name" value="PHOSPHOSERINE AMINOTRANSFERASE"/>
    <property type="match status" value="1"/>
</dbReference>
<feature type="binding site" evidence="11">
    <location>
        <position position="174"/>
    </location>
    <ligand>
        <name>pyridoxal 5'-phosphate</name>
        <dbReference type="ChEBI" id="CHEBI:597326"/>
    </ligand>
</feature>
<gene>
    <name evidence="11" type="primary">serC</name>
    <name evidence="14" type="ORF">HMPREF9460_02331</name>
</gene>
<dbReference type="SUPFAM" id="SSF53383">
    <property type="entry name" value="PLP-dependent transferases"/>
    <property type="match status" value="1"/>
</dbReference>
<comment type="caution">
    <text evidence="11">Lacks conserved residue(s) required for the propagation of feature annotation.</text>
</comment>
<dbReference type="eggNOG" id="COG1932">
    <property type="taxonomic scope" value="Bacteria"/>
</dbReference>
<dbReference type="Gene3D" id="3.90.1150.10">
    <property type="entry name" value="Aspartate Aminotransferase, domain 1"/>
    <property type="match status" value="1"/>
</dbReference>
<feature type="binding site" evidence="11">
    <location>
        <position position="104"/>
    </location>
    <ligand>
        <name>pyridoxal 5'-phosphate</name>
        <dbReference type="ChEBI" id="CHEBI:597326"/>
    </ligand>
</feature>
<evidence type="ECO:0000256" key="5">
    <source>
        <dbReference type="ARBA" id="ARBA00022605"/>
    </source>
</evidence>
<dbReference type="Proteomes" id="UP000029585">
    <property type="component" value="Unassembled WGS sequence"/>
</dbReference>
<dbReference type="PIRSF" id="PIRSF000525">
    <property type="entry name" value="SerC"/>
    <property type="match status" value="1"/>
</dbReference>
<dbReference type="HOGENOM" id="CLU_034866_0_2_9"/>
<evidence type="ECO:0000313" key="15">
    <source>
        <dbReference type="Proteomes" id="UP000029585"/>
    </source>
</evidence>
<evidence type="ECO:0000256" key="11">
    <source>
        <dbReference type="HAMAP-Rule" id="MF_00160"/>
    </source>
</evidence>
<protein>
    <recommendedName>
        <fullName evidence="11">Phosphoserine aminotransferase</fullName>
        <ecNumber evidence="11">2.6.1.52</ecNumber>
    </recommendedName>
    <alternativeName>
        <fullName evidence="11">Phosphohydroxythreonine aminotransferase</fullName>
        <shortName evidence="11">PSAT</shortName>
    </alternativeName>
</protein>
<keyword evidence="15" id="KW-1185">Reference proteome</keyword>
<evidence type="ECO:0000256" key="2">
    <source>
        <dbReference type="ARBA" id="ARBA00005099"/>
    </source>
</evidence>
<evidence type="ECO:0000256" key="6">
    <source>
        <dbReference type="ARBA" id="ARBA00022679"/>
    </source>
</evidence>
<feature type="binding site" evidence="11">
    <location>
        <position position="154"/>
    </location>
    <ligand>
        <name>pyridoxal 5'-phosphate</name>
        <dbReference type="ChEBI" id="CHEBI:597326"/>
    </ligand>
</feature>
<name>A0A096B7L1_FLAPL</name>
<feature type="binding site" evidence="11">
    <location>
        <position position="197"/>
    </location>
    <ligand>
        <name>pyridoxal 5'-phosphate</name>
        <dbReference type="ChEBI" id="CHEBI:597326"/>
    </ligand>
</feature>
<comment type="catalytic activity">
    <reaction evidence="10 11 12">
        <text>O-phospho-L-serine + 2-oxoglutarate = 3-phosphooxypyruvate + L-glutamate</text>
        <dbReference type="Rhea" id="RHEA:14329"/>
        <dbReference type="ChEBI" id="CHEBI:16810"/>
        <dbReference type="ChEBI" id="CHEBI:18110"/>
        <dbReference type="ChEBI" id="CHEBI:29985"/>
        <dbReference type="ChEBI" id="CHEBI:57524"/>
        <dbReference type="EC" id="2.6.1.52"/>
    </reaction>
</comment>
<dbReference type="PATRIC" id="fig|742738.3.peg.2400"/>
<proteinExistence type="inferred from homology"/>
<evidence type="ECO:0000256" key="7">
    <source>
        <dbReference type="ARBA" id="ARBA00022898"/>
    </source>
</evidence>
<dbReference type="NCBIfam" id="TIGR01364">
    <property type="entry name" value="serC_1"/>
    <property type="match status" value="1"/>
</dbReference>
<keyword evidence="7 11" id="KW-0663">Pyridoxal phosphate</keyword>
<dbReference type="InterPro" id="IPR015421">
    <property type="entry name" value="PyrdxlP-dep_Trfase_major"/>
</dbReference>
<evidence type="ECO:0000256" key="4">
    <source>
        <dbReference type="ARBA" id="ARBA00022576"/>
    </source>
</evidence>
<accession>A0A096B7L1</accession>
<comment type="cofactor">
    <cofactor evidence="11">
        <name>pyridoxal 5'-phosphate</name>
        <dbReference type="ChEBI" id="CHEBI:597326"/>
    </cofactor>
    <text evidence="11">Binds 1 pyridoxal phosphate per subunit.</text>
</comment>
<dbReference type="Gene3D" id="3.40.640.10">
    <property type="entry name" value="Type I PLP-dependent aspartate aminotransferase-like (Major domain)"/>
    <property type="match status" value="1"/>
</dbReference>
<dbReference type="InterPro" id="IPR015422">
    <property type="entry name" value="PyrdxlP-dep_Trfase_small"/>
</dbReference>
<evidence type="ECO:0000256" key="1">
    <source>
        <dbReference type="ARBA" id="ARBA00003483"/>
    </source>
</evidence>
<dbReference type="NCBIfam" id="NF003764">
    <property type="entry name" value="PRK05355.1"/>
    <property type="match status" value="1"/>
</dbReference>
<dbReference type="GO" id="GO:0006564">
    <property type="term" value="P:L-serine biosynthetic process"/>
    <property type="evidence" value="ECO:0007669"/>
    <property type="project" value="UniProtKB-UniRule"/>
</dbReference>
<evidence type="ECO:0000256" key="3">
    <source>
        <dbReference type="ARBA" id="ARBA00006904"/>
    </source>
</evidence>
<dbReference type="InterPro" id="IPR020578">
    <property type="entry name" value="Aminotrans_V_PyrdxlP_BS"/>
</dbReference>
<comment type="similarity">
    <text evidence="3 11">Belongs to the class-V pyridoxal-phosphate-dependent aminotransferase family. SerC subfamily.</text>
</comment>
<keyword evidence="8 11" id="KW-0718">Serine biosynthesis</keyword>
<reference evidence="14 15" key="1">
    <citation type="submission" date="2011-08" db="EMBL/GenBank/DDBJ databases">
        <title>The Genome Sequence of Clostridium orbiscindens 1_3_50AFAA.</title>
        <authorList>
            <consortium name="The Broad Institute Genome Sequencing Platform"/>
            <person name="Earl A."/>
            <person name="Ward D."/>
            <person name="Feldgarden M."/>
            <person name="Gevers D."/>
            <person name="Daigneault M."/>
            <person name="Strauss J."/>
            <person name="Allen-Vercoe E."/>
            <person name="Young S.K."/>
            <person name="Zeng Q."/>
            <person name="Gargeya S."/>
            <person name="Fitzgerald M."/>
            <person name="Haas B."/>
            <person name="Abouelleil A."/>
            <person name="Alvarado L."/>
            <person name="Arachchi H.M."/>
            <person name="Berlin A."/>
            <person name="Brown A."/>
            <person name="Chapman S.B."/>
            <person name="Chen Z."/>
            <person name="Dunbar C."/>
            <person name="Freedman E."/>
            <person name="Gearin G."/>
            <person name="Gellesch M."/>
            <person name="Goldberg J."/>
            <person name="Griggs A."/>
            <person name="Gujja S."/>
            <person name="Heiman D."/>
            <person name="Howarth C."/>
            <person name="Larson L."/>
            <person name="Lui A."/>
            <person name="MacDonald P.J.P."/>
            <person name="Montmayeur A."/>
            <person name="Murphy C."/>
            <person name="Neiman D."/>
            <person name="Pearson M."/>
            <person name="Priest M."/>
            <person name="Roberts A."/>
            <person name="Saif S."/>
            <person name="Shea T."/>
            <person name="Shenoy N."/>
            <person name="Sisk P."/>
            <person name="Stolte C."/>
            <person name="Sykes S."/>
            <person name="Wortman J."/>
            <person name="Nusbaum C."/>
            <person name="Birren B."/>
        </authorList>
    </citation>
    <scope>NUCLEOTIDE SEQUENCE [LARGE SCALE GENOMIC DNA]</scope>
    <source>
        <strain evidence="14 15">1_3_50AFAA</strain>
    </source>
</reference>
<feature type="domain" description="Aminotransferase class V" evidence="13">
    <location>
        <begin position="6"/>
        <end position="350"/>
    </location>
</feature>
<dbReference type="GO" id="GO:0004648">
    <property type="term" value="F:O-phospho-L-serine:2-oxoglutarate aminotransferase activity"/>
    <property type="evidence" value="ECO:0007669"/>
    <property type="project" value="UniProtKB-UniRule"/>
</dbReference>
<feature type="binding site" evidence="11">
    <location>
        <begin position="239"/>
        <end position="240"/>
    </location>
    <ligand>
        <name>pyridoxal 5'-phosphate</name>
        <dbReference type="ChEBI" id="CHEBI:597326"/>
    </ligand>
</feature>
<keyword evidence="5 11" id="KW-0028">Amino-acid biosynthesis</keyword>